<comment type="caution">
    <text evidence="7">The sequence shown here is derived from an EMBL/GenBank/DDBJ whole genome shotgun (WGS) entry which is preliminary data.</text>
</comment>
<evidence type="ECO:0000256" key="1">
    <source>
        <dbReference type="ARBA" id="ARBA00007812"/>
    </source>
</evidence>
<dbReference type="InterPro" id="IPR012001">
    <property type="entry name" value="Thiamin_PyroP_enz_TPP-bd_dom"/>
</dbReference>
<evidence type="ECO:0000259" key="5">
    <source>
        <dbReference type="Pfam" id="PF02775"/>
    </source>
</evidence>
<dbReference type="EMBL" id="AYKH01000023">
    <property type="protein sequence ID" value="ROO26301.1"/>
    <property type="molecule type" value="Genomic_DNA"/>
</dbReference>
<dbReference type="Gene3D" id="3.40.50.970">
    <property type="match status" value="2"/>
</dbReference>
<dbReference type="InterPro" id="IPR012000">
    <property type="entry name" value="Thiamin_PyroP_enz_cen_dom"/>
</dbReference>
<dbReference type="FunFam" id="3.40.50.970:FF:000007">
    <property type="entry name" value="Acetolactate synthase"/>
    <property type="match status" value="1"/>
</dbReference>
<dbReference type="Pfam" id="PF02776">
    <property type="entry name" value="TPP_enzyme_N"/>
    <property type="match status" value="1"/>
</dbReference>
<dbReference type="SUPFAM" id="SSF52467">
    <property type="entry name" value="DHS-like NAD/FAD-binding domain"/>
    <property type="match status" value="1"/>
</dbReference>
<dbReference type="InterPro" id="IPR045229">
    <property type="entry name" value="TPP_enz"/>
</dbReference>
<protein>
    <submittedName>
        <fullName evidence="7">Acetolactate synthase</fullName>
    </submittedName>
</protein>
<dbReference type="GO" id="GO:0005948">
    <property type="term" value="C:acetolactate synthase complex"/>
    <property type="evidence" value="ECO:0007669"/>
    <property type="project" value="TreeGrafter"/>
</dbReference>
<evidence type="ECO:0000256" key="2">
    <source>
        <dbReference type="ARBA" id="ARBA00023052"/>
    </source>
</evidence>
<keyword evidence="8" id="KW-1185">Reference proteome</keyword>
<dbReference type="Proteomes" id="UP000283993">
    <property type="component" value="Unassembled WGS sequence"/>
</dbReference>
<dbReference type="Pfam" id="PF02775">
    <property type="entry name" value="TPP_enzyme_C"/>
    <property type="match status" value="1"/>
</dbReference>
<dbReference type="SUPFAM" id="SSF52518">
    <property type="entry name" value="Thiamin diphosphate-binding fold (THDP-binding)"/>
    <property type="match status" value="2"/>
</dbReference>
<organism evidence="7 8">
    <name type="scientific">Salinisphaera orenii MK-B5</name>
    <dbReference type="NCBI Taxonomy" id="856730"/>
    <lineage>
        <taxon>Bacteria</taxon>
        <taxon>Pseudomonadati</taxon>
        <taxon>Pseudomonadota</taxon>
        <taxon>Gammaproteobacteria</taxon>
        <taxon>Salinisphaerales</taxon>
        <taxon>Salinisphaeraceae</taxon>
        <taxon>Salinisphaera</taxon>
    </lineage>
</organism>
<dbReference type="PANTHER" id="PTHR18968:SF129">
    <property type="entry name" value="ACETOLACTATE SYNTHASE"/>
    <property type="match status" value="1"/>
</dbReference>
<evidence type="ECO:0000259" key="6">
    <source>
        <dbReference type="Pfam" id="PF02776"/>
    </source>
</evidence>
<dbReference type="InterPro" id="IPR029035">
    <property type="entry name" value="DHS-like_NAD/FAD-binding_dom"/>
</dbReference>
<dbReference type="CDD" id="cd07035">
    <property type="entry name" value="TPP_PYR_POX_like"/>
    <property type="match status" value="1"/>
</dbReference>
<evidence type="ECO:0000313" key="7">
    <source>
        <dbReference type="EMBL" id="ROO26301.1"/>
    </source>
</evidence>
<dbReference type="InterPro" id="IPR011766">
    <property type="entry name" value="TPP_enzyme_TPP-bd"/>
</dbReference>
<dbReference type="RefSeq" id="WP_123631548.1">
    <property type="nucleotide sequence ID" value="NZ_AYKH01000023.1"/>
</dbReference>
<dbReference type="GO" id="GO:0030976">
    <property type="term" value="F:thiamine pyrophosphate binding"/>
    <property type="evidence" value="ECO:0007669"/>
    <property type="project" value="InterPro"/>
</dbReference>
<dbReference type="GO" id="GO:0009099">
    <property type="term" value="P:L-valine biosynthetic process"/>
    <property type="evidence" value="ECO:0007669"/>
    <property type="project" value="TreeGrafter"/>
</dbReference>
<dbReference type="GO" id="GO:0000287">
    <property type="term" value="F:magnesium ion binding"/>
    <property type="evidence" value="ECO:0007669"/>
    <property type="project" value="InterPro"/>
</dbReference>
<evidence type="ECO:0000313" key="8">
    <source>
        <dbReference type="Proteomes" id="UP000283993"/>
    </source>
</evidence>
<dbReference type="AlphaFoldDB" id="A0A423PL60"/>
<evidence type="ECO:0000259" key="4">
    <source>
        <dbReference type="Pfam" id="PF00205"/>
    </source>
</evidence>
<sequence>MKASDLFVRCLEEEGVDYVFGVPGEENLDLLESLRNSRIRLIVTRHEQHAAFMAATYGRLTGRAGVCLSTLGPGATNLLTGVAFAQLGGMPMLAITGQKAIRDNKQGKFQLIDVVDTFRPVTKWNSSLTDSGVIPRSIRHAFKVAEAERPGAVHLELPEDIAGETIEPSVPQKRVMLRRPNADEQALAQAADMIQSAQQPLIVYSAGANRKRITQQLQALVEATGLFAIGTQMGKGVLADDHPQSLFCMGIHKHDYVHSAIDEADLVITLGYDVVEYPPAVWNAGMNKTILHIDFVSADPDEYYSPAHEVIGDISNTLKALRTLLDGVHFERERLARMRAYINERLHECEFDYSHPLKPQRVVNQVRRVMGRHDIISLDNGIYKVWFARMYPAYGNNTVLLDNALASMGAGLGAAMAARMVHGDRRVLAICGDGGFMMNSQDLETAVRLEMDLVVLVLRDDGYGFIRWKQAGEGFPDFGMSFGNPDFVAYAEAYGAHGMRVTAGTHLADVLEAAFERGGVVLVDCPIDYSANHELDQAHYVPRDAFDSDGPN</sequence>
<dbReference type="InterPro" id="IPR029061">
    <property type="entry name" value="THDP-binding"/>
</dbReference>
<gene>
    <name evidence="7" type="ORF">SAOR_11480</name>
</gene>
<feature type="domain" description="Thiamine pyrophosphate enzyme central" evidence="4">
    <location>
        <begin position="187"/>
        <end position="321"/>
    </location>
</feature>
<dbReference type="GO" id="GO:0050660">
    <property type="term" value="F:flavin adenine dinucleotide binding"/>
    <property type="evidence" value="ECO:0007669"/>
    <property type="project" value="TreeGrafter"/>
</dbReference>
<feature type="domain" description="Thiamine pyrophosphate enzyme N-terminal TPP-binding" evidence="6">
    <location>
        <begin position="1"/>
        <end position="114"/>
    </location>
</feature>
<keyword evidence="2 3" id="KW-0786">Thiamine pyrophosphate</keyword>
<reference evidence="7 8" key="1">
    <citation type="submission" date="2013-10" db="EMBL/GenBank/DDBJ databases">
        <title>Salinisphaera orenii MK-B5 Genome Sequencing.</title>
        <authorList>
            <person name="Lai Q."/>
            <person name="Li C."/>
            <person name="Shao Z."/>
        </authorList>
    </citation>
    <scope>NUCLEOTIDE SEQUENCE [LARGE SCALE GENOMIC DNA]</scope>
    <source>
        <strain evidence="7 8">MK-B5</strain>
    </source>
</reference>
<comment type="similarity">
    <text evidence="1 3">Belongs to the TPP enzyme family.</text>
</comment>
<feature type="domain" description="Thiamine pyrophosphate enzyme TPP-binding" evidence="5">
    <location>
        <begin position="379"/>
        <end position="525"/>
    </location>
</feature>
<name>A0A423PL60_9GAMM</name>
<dbReference type="GO" id="GO:0009097">
    <property type="term" value="P:isoleucine biosynthetic process"/>
    <property type="evidence" value="ECO:0007669"/>
    <property type="project" value="TreeGrafter"/>
</dbReference>
<proteinExistence type="inferred from homology"/>
<accession>A0A423PL60</accession>
<dbReference type="PANTHER" id="PTHR18968">
    <property type="entry name" value="THIAMINE PYROPHOSPHATE ENZYMES"/>
    <property type="match status" value="1"/>
</dbReference>
<dbReference type="GO" id="GO:0003984">
    <property type="term" value="F:acetolactate synthase activity"/>
    <property type="evidence" value="ECO:0007669"/>
    <property type="project" value="TreeGrafter"/>
</dbReference>
<dbReference type="Gene3D" id="3.40.50.1220">
    <property type="entry name" value="TPP-binding domain"/>
    <property type="match status" value="1"/>
</dbReference>
<dbReference type="Pfam" id="PF00205">
    <property type="entry name" value="TPP_enzyme_M"/>
    <property type="match status" value="1"/>
</dbReference>
<dbReference type="NCBIfam" id="NF006187">
    <property type="entry name" value="PRK08322.1"/>
    <property type="match status" value="1"/>
</dbReference>
<evidence type="ECO:0000256" key="3">
    <source>
        <dbReference type="RuleBase" id="RU362132"/>
    </source>
</evidence>